<gene>
    <name evidence="1" type="ORF">S12H4_36352</name>
</gene>
<reference evidence="1" key="1">
    <citation type="journal article" date="2014" name="Front. Microbiol.">
        <title>High frequency of phylogenetically diverse reductive dehalogenase-homologous genes in deep subseafloor sedimentary metagenomes.</title>
        <authorList>
            <person name="Kawai M."/>
            <person name="Futagami T."/>
            <person name="Toyoda A."/>
            <person name="Takaki Y."/>
            <person name="Nishi S."/>
            <person name="Hori S."/>
            <person name="Arai W."/>
            <person name="Tsubouchi T."/>
            <person name="Morono Y."/>
            <person name="Uchiyama I."/>
            <person name="Ito T."/>
            <person name="Fujiyama A."/>
            <person name="Inagaki F."/>
            <person name="Takami H."/>
        </authorList>
    </citation>
    <scope>NUCLEOTIDE SEQUENCE</scope>
    <source>
        <strain evidence="1">Expedition CK06-06</strain>
    </source>
</reference>
<evidence type="ECO:0000313" key="1">
    <source>
        <dbReference type="EMBL" id="GAI90572.1"/>
    </source>
</evidence>
<proteinExistence type="predicted"/>
<name>X1SC20_9ZZZZ</name>
<organism evidence="1">
    <name type="scientific">marine sediment metagenome</name>
    <dbReference type="NCBI Taxonomy" id="412755"/>
    <lineage>
        <taxon>unclassified sequences</taxon>
        <taxon>metagenomes</taxon>
        <taxon>ecological metagenomes</taxon>
    </lineage>
</organism>
<feature type="non-terminal residue" evidence="1">
    <location>
        <position position="1"/>
    </location>
</feature>
<comment type="caution">
    <text evidence="1">The sequence shown here is derived from an EMBL/GenBank/DDBJ whole genome shotgun (WGS) entry which is preliminary data.</text>
</comment>
<dbReference type="AlphaFoldDB" id="X1SC20"/>
<protein>
    <submittedName>
        <fullName evidence="1">Uncharacterized protein</fullName>
    </submittedName>
</protein>
<sequence length="33" mass="3917">LIETIIIILFYNYLKAVQEKSKNQNSPNFYIVV</sequence>
<dbReference type="EMBL" id="BARW01021665">
    <property type="protein sequence ID" value="GAI90572.1"/>
    <property type="molecule type" value="Genomic_DNA"/>
</dbReference>
<accession>X1SC20</accession>